<keyword evidence="15" id="KW-1185">Reference proteome</keyword>
<name>A0A238F8W3_9BASI</name>
<evidence type="ECO:0000256" key="1">
    <source>
        <dbReference type="ARBA" id="ARBA00004398"/>
    </source>
</evidence>
<dbReference type="AlphaFoldDB" id="A0A238F8W3"/>
<reference evidence="15" key="1">
    <citation type="submission" date="2016-09" db="EMBL/GenBank/DDBJ databases">
        <authorList>
            <person name="Jeantristanb JTB J.-T."/>
            <person name="Ricardo R."/>
        </authorList>
    </citation>
    <scope>NUCLEOTIDE SEQUENCE [LARGE SCALE GENOMIC DNA]</scope>
</reference>
<feature type="domain" description="Exocyst component Exo84 C-terminal" evidence="13">
    <location>
        <begin position="544"/>
        <end position="744"/>
    </location>
</feature>
<dbReference type="InterPro" id="IPR042561">
    <property type="entry name" value="Exo84_C_1"/>
</dbReference>
<keyword evidence="7" id="KW-0175">Coiled coil</keyword>
<keyword evidence="8" id="KW-0968">Cytoplasmic vesicle</keyword>
<proteinExistence type="inferred from homology"/>
<dbReference type="InterPro" id="IPR016159">
    <property type="entry name" value="Cullin_repeat-like_dom_sf"/>
</dbReference>
<dbReference type="Proteomes" id="UP000198372">
    <property type="component" value="Unassembled WGS sequence"/>
</dbReference>
<feature type="compositionally biased region" description="Low complexity" evidence="12">
    <location>
        <begin position="54"/>
        <end position="66"/>
    </location>
</feature>
<comment type="subcellular location">
    <subcellularLocation>
        <location evidence="1">Cytoplasmic vesicle</location>
        <location evidence="1">Secretory vesicle</location>
    </subcellularLocation>
</comment>
<dbReference type="GO" id="GO:0006893">
    <property type="term" value="P:Golgi to plasma membrane transport"/>
    <property type="evidence" value="ECO:0007669"/>
    <property type="project" value="TreeGrafter"/>
</dbReference>
<evidence type="ECO:0000256" key="10">
    <source>
        <dbReference type="ARBA" id="ARBA00065378"/>
    </source>
</evidence>
<evidence type="ECO:0000313" key="14">
    <source>
        <dbReference type="EMBL" id="SCV67496.1"/>
    </source>
</evidence>
<dbReference type="SUPFAM" id="SSF74788">
    <property type="entry name" value="Cullin repeat-like"/>
    <property type="match status" value="1"/>
</dbReference>
<dbReference type="Pfam" id="PF08700">
    <property type="entry name" value="VPS51_Exo84_N"/>
    <property type="match status" value="1"/>
</dbReference>
<dbReference type="InterPro" id="IPR011993">
    <property type="entry name" value="PH-like_dom_sf"/>
</dbReference>
<feature type="region of interest" description="Disordered" evidence="12">
    <location>
        <begin position="798"/>
        <end position="823"/>
    </location>
</feature>
<feature type="region of interest" description="Disordered" evidence="12">
    <location>
        <begin position="754"/>
        <end position="783"/>
    </location>
</feature>
<keyword evidence="6" id="KW-0653">Protein transport</keyword>
<evidence type="ECO:0000256" key="5">
    <source>
        <dbReference type="ARBA" id="ARBA00022483"/>
    </source>
</evidence>
<evidence type="ECO:0000256" key="3">
    <source>
        <dbReference type="ARBA" id="ARBA00021269"/>
    </source>
</evidence>
<comment type="similarity">
    <text evidence="2">Belongs to the EXO84 family.</text>
</comment>
<dbReference type="GO" id="GO:0006887">
    <property type="term" value="P:exocytosis"/>
    <property type="evidence" value="ECO:0007669"/>
    <property type="project" value="UniProtKB-KW"/>
</dbReference>
<evidence type="ECO:0000256" key="12">
    <source>
        <dbReference type="SAM" id="MobiDB-lite"/>
    </source>
</evidence>
<feature type="compositionally biased region" description="Low complexity" evidence="12">
    <location>
        <begin position="177"/>
        <end position="195"/>
    </location>
</feature>
<dbReference type="InterPro" id="IPR032403">
    <property type="entry name" value="Exo84_C"/>
</dbReference>
<keyword evidence="4" id="KW-0813">Transport</keyword>
<feature type="compositionally biased region" description="Basic residues" evidence="12">
    <location>
        <begin position="772"/>
        <end position="783"/>
    </location>
</feature>
<dbReference type="SUPFAM" id="SSF50729">
    <property type="entry name" value="PH domain-like"/>
    <property type="match status" value="1"/>
</dbReference>
<dbReference type="GO" id="GO:0000145">
    <property type="term" value="C:exocyst"/>
    <property type="evidence" value="ECO:0007669"/>
    <property type="project" value="InterPro"/>
</dbReference>
<dbReference type="PANTHER" id="PTHR21426:SF12">
    <property type="entry name" value="EXOCYST COMPLEX COMPONENT 8"/>
    <property type="match status" value="1"/>
</dbReference>
<dbReference type="GO" id="GO:0015031">
    <property type="term" value="P:protein transport"/>
    <property type="evidence" value="ECO:0007669"/>
    <property type="project" value="UniProtKB-KW"/>
</dbReference>
<dbReference type="EMBL" id="FMSP01000002">
    <property type="protein sequence ID" value="SCV67496.1"/>
    <property type="molecule type" value="Genomic_DNA"/>
</dbReference>
<evidence type="ECO:0000256" key="7">
    <source>
        <dbReference type="ARBA" id="ARBA00023054"/>
    </source>
</evidence>
<keyword evidence="5" id="KW-0268">Exocytosis</keyword>
<evidence type="ECO:0000313" key="15">
    <source>
        <dbReference type="Proteomes" id="UP000198372"/>
    </source>
</evidence>
<gene>
    <name evidence="14" type="ORF">BQ2448_5107</name>
</gene>
<feature type="compositionally biased region" description="Polar residues" evidence="12">
    <location>
        <begin position="9"/>
        <end position="27"/>
    </location>
</feature>
<dbReference type="GO" id="GO:0030133">
    <property type="term" value="C:transport vesicle"/>
    <property type="evidence" value="ECO:0007669"/>
    <property type="project" value="UniProtKB-SubCell"/>
</dbReference>
<evidence type="ECO:0000256" key="2">
    <source>
        <dbReference type="ARBA" id="ARBA00007210"/>
    </source>
</evidence>
<evidence type="ECO:0000256" key="11">
    <source>
        <dbReference type="ARBA" id="ARBA00071741"/>
    </source>
</evidence>
<dbReference type="InterPro" id="IPR033961">
    <property type="entry name" value="Exo84"/>
</dbReference>
<dbReference type="PANTHER" id="PTHR21426">
    <property type="entry name" value="EXOCYST COMPLEX COMPONENT 8"/>
    <property type="match status" value="1"/>
</dbReference>
<protein>
    <recommendedName>
        <fullName evidence="3">Exocyst complex component EXO84</fullName>
    </recommendedName>
    <alternativeName>
        <fullName evidence="11">Exocyst complex component exo84</fullName>
    </alternativeName>
</protein>
<feature type="region of interest" description="Disordered" evidence="12">
    <location>
        <begin position="1"/>
        <end position="80"/>
    </location>
</feature>
<evidence type="ECO:0000259" key="13">
    <source>
        <dbReference type="Pfam" id="PF16528"/>
    </source>
</evidence>
<dbReference type="OrthoDB" id="642193at2759"/>
<sequence length="823" mass="88351">MSRLAPPASSHQDNPSLRTRRLSSVSEFPNPKPRAGGARSNPSSRQQGIGIVGGPAASSSSSSSSGLGPGPRDGNGAPRVQSNVGAKLLKKRQSVSYPNHHHGQIYAVGGGLGRGRGGAGEVIPALPSLPQGIMVPSGVASSSSTTSAIGPSGASHQTIPNSLIPAAGLGAVHDGTLPDPSSTTPSPSNLNNNATRRGTVTDRSGRSGDALEFDFETEQRLAMTGLDIESFASDAFKPEEFLKMNLDGSDDAGQQTDELRGLKAQLEGAMKITETELQKSVFKNYADFVVISKEIATLENEMLQLKSVLEEWRAVPESLEGGWGEDDLLMGSGSANRRNRRNSLADLATFYKSQLAALWEGVEGSQKLLPYTPGRHIITETTSFVELNSATYKPKQSVHLFLLNDAMLVSVKKRRGTGVGGPTRLVAERCFSLSEIVVVDLKDGGDLTNAVKIKRGKETIIFRTDKTEDKKVLLMAFKKVAEELMNKKRKEMLSEAEARKGDFSSTLRGGARPGYDSGLTSSGFSSAQALGLGSGDSTGKDLAWIGDFSDEVSVAIAARMFEEATSFIEKGKGVIPHLTGDPHASAVFRSKLDARTTELVTALLNDLSDASIRKSGVVRTTAWLLRLNQGERARETFLTARGISVRKRARQIKFEGDISMYVSELAMVTFTMIKNTCEWYMAAFKDNRMASGFVRWASEQVEIYAETFRRQVYGVDQDGKVIQESLEVTQAHGAMLRDVGLDFTFLLDGLLRSTEEGPEGKGSTTIEPLRPGPRRKPSGNKKSHVAMARQSIYLMQSTNNSGARDSGGLVPGGSATPAEIMSL</sequence>
<evidence type="ECO:0000256" key="9">
    <source>
        <dbReference type="ARBA" id="ARBA00057052"/>
    </source>
</evidence>
<dbReference type="InterPro" id="IPR042560">
    <property type="entry name" value="Exo84_C_2"/>
</dbReference>
<dbReference type="STRING" id="269621.A0A238F8W3"/>
<dbReference type="Pfam" id="PF16528">
    <property type="entry name" value="Exo84_C"/>
    <property type="match status" value="1"/>
</dbReference>
<dbReference type="FunFam" id="2.30.29.30:FF:000264">
    <property type="entry name" value="Potential exocyst complex component Exo84"/>
    <property type="match status" value="1"/>
</dbReference>
<dbReference type="Gene3D" id="1.20.58.1210">
    <property type="entry name" value="Exo84p, N-terminal helical domain"/>
    <property type="match status" value="1"/>
</dbReference>
<dbReference type="Gene3D" id="1.20.58.1220">
    <property type="entry name" value="Exo84p, C-terminal helical domain"/>
    <property type="match status" value="1"/>
</dbReference>
<organism evidence="14 15">
    <name type="scientific">Microbotryum intermedium</name>
    <dbReference type="NCBI Taxonomy" id="269621"/>
    <lineage>
        <taxon>Eukaryota</taxon>
        <taxon>Fungi</taxon>
        <taxon>Dikarya</taxon>
        <taxon>Basidiomycota</taxon>
        <taxon>Pucciniomycotina</taxon>
        <taxon>Microbotryomycetes</taxon>
        <taxon>Microbotryales</taxon>
        <taxon>Microbotryaceae</taxon>
        <taxon>Microbotryum</taxon>
    </lineage>
</organism>
<feature type="region of interest" description="Disordered" evidence="12">
    <location>
        <begin position="172"/>
        <end position="210"/>
    </location>
</feature>
<dbReference type="Pfam" id="PF25345">
    <property type="entry name" value="PH_EXO84"/>
    <property type="match status" value="1"/>
</dbReference>
<accession>A0A238F8W3</accession>
<evidence type="ECO:0000256" key="4">
    <source>
        <dbReference type="ARBA" id="ARBA00022448"/>
    </source>
</evidence>
<dbReference type="Gene3D" id="2.30.29.30">
    <property type="entry name" value="Pleckstrin-homology domain (PH domain)/Phosphotyrosine-binding domain (PTB)"/>
    <property type="match status" value="1"/>
</dbReference>
<comment type="subunit">
    <text evidence="10">Component of the exocyst complex.</text>
</comment>
<evidence type="ECO:0000256" key="8">
    <source>
        <dbReference type="ARBA" id="ARBA00023329"/>
    </source>
</evidence>
<evidence type="ECO:0000256" key="6">
    <source>
        <dbReference type="ARBA" id="ARBA00022927"/>
    </source>
</evidence>
<comment type="function">
    <text evidence="9">Involved in the secretory pathway as part of the exocyst complex which tethers secretory vesicles to the sites of exocytosis. Plays a role in both the assembly of the exocyst and the polarization of this complex to specific sites of the plasma membrane for exocytosis. Also involved in assembly of the spliceosome.</text>
</comment>